<comment type="caution">
    <text evidence="6">The sequence shown here is derived from an EMBL/GenBank/DDBJ whole genome shotgun (WGS) entry which is preliminary data.</text>
</comment>
<proteinExistence type="predicted"/>
<dbReference type="RefSeq" id="WP_184262369.1">
    <property type="nucleotide sequence ID" value="NZ_JACHIH010000046.1"/>
</dbReference>
<evidence type="ECO:0000256" key="1">
    <source>
        <dbReference type="ARBA" id="ARBA00022553"/>
    </source>
</evidence>
<dbReference type="SMART" id="SM00448">
    <property type="entry name" value="REC"/>
    <property type="match status" value="1"/>
</dbReference>
<dbReference type="Pfam" id="PF00072">
    <property type="entry name" value="Response_reg"/>
    <property type="match status" value="1"/>
</dbReference>
<dbReference type="Gene3D" id="3.40.50.2300">
    <property type="match status" value="1"/>
</dbReference>
<dbReference type="PANTHER" id="PTHR44591">
    <property type="entry name" value="STRESS RESPONSE REGULATOR PROTEIN 1"/>
    <property type="match status" value="1"/>
</dbReference>
<organism evidence="6 7">
    <name type="scientific">Rhodopseudomonas rhenobacensis</name>
    <dbReference type="NCBI Taxonomy" id="87461"/>
    <lineage>
        <taxon>Bacteria</taxon>
        <taxon>Pseudomonadati</taxon>
        <taxon>Pseudomonadota</taxon>
        <taxon>Alphaproteobacteria</taxon>
        <taxon>Hyphomicrobiales</taxon>
        <taxon>Nitrobacteraceae</taxon>
        <taxon>Rhodopseudomonas</taxon>
    </lineage>
</organism>
<dbReference type="SUPFAM" id="SSF52172">
    <property type="entry name" value="CheY-like"/>
    <property type="match status" value="1"/>
</dbReference>
<gene>
    <name evidence="6" type="ORF">HNR60_004553</name>
</gene>
<name>A0A7W7Z8B9_9BRAD</name>
<dbReference type="InterPro" id="IPR050595">
    <property type="entry name" value="Bact_response_regulator"/>
</dbReference>
<dbReference type="Proteomes" id="UP000542353">
    <property type="component" value="Unassembled WGS sequence"/>
</dbReference>
<dbReference type="InterPro" id="IPR001789">
    <property type="entry name" value="Sig_transdc_resp-reg_receiver"/>
</dbReference>
<evidence type="ECO:0000313" key="7">
    <source>
        <dbReference type="Proteomes" id="UP000542353"/>
    </source>
</evidence>
<keyword evidence="7" id="KW-1185">Reference proteome</keyword>
<dbReference type="InterPro" id="IPR011006">
    <property type="entry name" value="CheY-like_superfamily"/>
</dbReference>
<keyword evidence="2" id="KW-0805">Transcription regulation</keyword>
<dbReference type="EMBL" id="JACHIH010000046">
    <property type="protein sequence ID" value="MBB5049769.1"/>
    <property type="molecule type" value="Genomic_DNA"/>
</dbReference>
<protein>
    <submittedName>
        <fullName evidence="6">CheY-like chemotaxis protein</fullName>
    </submittedName>
</protein>
<evidence type="ECO:0000256" key="4">
    <source>
        <dbReference type="PROSITE-ProRule" id="PRU00169"/>
    </source>
</evidence>
<sequence>MTGGQGRTPPSSVVLIVEDDALLRMLAADVVEDAGHVAVQARDADEALAILRTRRDIAMVFTDINMPGSMNGLELAYAVRAGWPPIKIVVASGRIRLSPAEMPPECDFLGKPYLMSDLTAQLQSLAGRNPICA</sequence>
<evidence type="ECO:0000256" key="2">
    <source>
        <dbReference type="ARBA" id="ARBA00023015"/>
    </source>
</evidence>
<evidence type="ECO:0000313" key="6">
    <source>
        <dbReference type="EMBL" id="MBB5049769.1"/>
    </source>
</evidence>
<reference evidence="6 7" key="1">
    <citation type="submission" date="2020-08" db="EMBL/GenBank/DDBJ databases">
        <title>Genomic Encyclopedia of Type Strains, Phase IV (KMG-IV): sequencing the most valuable type-strain genomes for metagenomic binning, comparative biology and taxonomic classification.</title>
        <authorList>
            <person name="Goeker M."/>
        </authorList>
    </citation>
    <scope>NUCLEOTIDE SEQUENCE [LARGE SCALE GENOMIC DNA]</scope>
    <source>
        <strain evidence="6 7">DSM 12706</strain>
    </source>
</reference>
<evidence type="ECO:0000256" key="3">
    <source>
        <dbReference type="ARBA" id="ARBA00023163"/>
    </source>
</evidence>
<dbReference type="PANTHER" id="PTHR44591:SF3">
    <property type="entry name" value="RESPONSE REGULATORY DOMAIN-CONTAINING PROTEIN"/>
    <property type="match status" value="1"/>
</dbReference>
<evidence type="ECO:0000259" key="5">
    <source>
        <dbReference type="PROSITE" id="PS50110"/>
    </source>
</evidence>
<feature type="domain" description="Response regulatory" evidence="5">
    <location>
        <begin position="13"/>
        <end position="126"/>
    </location>
</feature>
<dbReference type="PROSITE" id="PS50110">
    <property type="entry name" value="RESPONSE_REGULATORY"/>
    <property type="match status" value="1"/>
</dbReference>
<feature type="modified residue" description="4-aspartylphosphate" evidence="4">
    <location>
        <position position="63"/>
    </location>
</feature>
<keyword evidence="1 4" id="KW-0597">Phosphoprotein</keyword>
<accession>A0A7W7Z8B9</accession>
<dbReference type="AlphaFoldDB" id="A0A7W7Z8B9"/>
<keyword evidence="3" id="KW-0804">Transcription</keyword>
<dbReference type="GO" id="GO:0000160">
    <property type="term" value="P:phosphorelay signal transduction system"/>
    <property type="evidence" value="ECO:0007669"/>
    <property type="project" value="InterPro"/>
</dbReference>